<proteinExistence type="predicted"/>
<dbReference type="InterPro" id="IPR002792">
    <property type="entry name" value="TRAM_dom"/>
</dbReference>
<gene>
    <name evidence="4" type="ORF">DJ70_08730</name>
</gene>
<evidence type="ECO:0000256" key="1">
    <source>
        <dbReference type="SAM" id="MobiDB-lite"/>
    </source>
</evidence>
<evidence type="ECO:0000313" key="4">
    <source>
        <dbReference type="EMBL" id="OYR56509.1"/>
    </source>
</evidence>
<keyword evidence="2" id="KW-0472">Membrane</keyword>
<organism evidence="4 5">
    <name type="scientific">Halorubrum halodurans</name>
    <dbReference type="NCBI Taxonomy" id="1383851"/>
    <lineage>
        <taxon>Archaea</taxon>
        <taxon>Methanobacteriati</taxon>
        <taxon>Methanobacteriota</taxon>
        <taxon>Stenosarchaea group</taxon>
        <taxon>Halobacteria</taxon>
        <taxon>Halobacteriales</taxon>
        <taxon>Haloferacaceae</taxon>
        <taxon>Halorubrum</taxon>
    </lineage>
</organism>
<feature type="transmembrane region" description="Helical" evidence="2">
    <location>
        <begin position="6"/>
        <end position="25"/>
    </location>
</feature>
<name>A0A256IIZ3_9EURY</name>
<keyword evidence="2" id="KW-0812">Transmembrane</keyword>
<evidence type="ECO:0000313" key="5">
    <source>
        <dbReference type="Proteomes" id="UP000216308"/>
    </source>
</evidence>
<feature type="region of interest" description="Disordered" evidence="1">
    <location>
        <begin position="30"/>
        <end position="50"/>
    </location>
</feature>
<dbReference type="EMBL" id="NHPJ01000085">
    <property type="protein sequence ID" value="OYR56509.1"/>
    <property type="molecule type" value="Genomic_DNA"/>
</dbReference>
<evidence type="ECO:0000256" key="2">
    <source>
        <dbReference type="SAM" id="Phobius"/>
    </source>
</evidence>
<comment type="caution">
    <text evidence="4">The sequence shown here is derived from an EMBL/GenBank/DDBJ whole genome shotgun (WGS) entry which is preliminary data.</text>
</comment>
<feature type="domain" description="TRAM" evidence="3">
    <location>
        <begin position="50"/>
        <end position="116"/>
    </location>
</feature>
<dbReference type="OrthoDB" id="157176at2157"/>
<dbReference type="PROSITE" id="PS50926">
    <property type="entry name" value="TRAM"/>
    <property type="match status" value="1"/>
</dbReference>
<keyword evidence="2" id="KW-1133">Transmembrane helix</keyword>
<keyword evidence="5" id="KW-1185">Reference proteome</keyword>
<dbReference type="Gene3D" id="2.40.50.140">
    <property type="entry name" value="Nucleic acid-binding proteins"/>
    <property type="match status" value="1"/>
</dbReference>
<dbReference type="Proteomes" id="UP000216308">
    <property type="component" value="Unassembled WGS sequence"/>
</dbReference>
<dbReference type="InterPro" id="IPR012340">
    <property type="entry name" value="NA-bd_OB-fold"/>
</dbReference>
<sequence length="120" mass="12801">MIPTSPVTVAAAAAVVLLVLVGVLNRVRGPSDEARESERAHEAAREREPPVEIGETYEFGVTELTDHHSGREVAVGKVEGFVVFTEDVPSDLGKGDVIRAKVLSFNEGRTSADATFVSRA</sequence>
<dbReference type="AlphaFoldDB" id="A0A256IIZ3"/>
<dbReference type="RefSeq" id="WP_094532041.1">
    <property type="nucleotide sequence ID" value="NZ_NHPJ01000085.1"/>
</dbReference>
<evidence type="ECO:0000259" key="3">
    <source>
        <dbReference type="PROSITE" id="PS50926"/>
    </source>
</evidence>
<protein>
    <recommendedName>
        <fullName evidence="3">TRAM domain-containing protein</fullName>
    </recommendedName>
</protein>
<accession>A0A256IIZ3</accession>
<reference evidence="4 5" key="1">
    <citation type="journal article" date="2014" name="Front. Microbiol.">
        <title>Population and genomic analysis of the genus Halorubrum.</title>
        <authorList>
            <person name="Fullmer M.S."/>
            <person name="Soucy S.M."/>
            <person name="Swithers K.S."/>
            <person name="Makkay A.M."/>
            <person name="Wheeler R."/>
            <person name="Ventosa A."/>
            <person name="Gogarten J.P."/>
            <person name="Papke R.T."/>
        </authorList>
    </citation>
    <scope>NUCLEOTIDE SEQUENCE [LARGE SCALE GENOMIC DNA]</scope>
    <source>
        <strain evidence="4 5">Cb34</strain>
    </source>
</reference>